<evidence type="ECO:0000256" key="14">
    <source>
        <dbReference type="ARBA" id="ARBA00048526"/>
    </source>
</evidence>
<dbReference type="InterPro" id="IPR004006">
    <property type="entry name" value="DhaK_dom"/>
</dbReference>
<comment type="subunit">
    <text evidence="12">Homodimer. Interacts with IFIH1 (via the CARD domains), the interaction is inhibited by viral infection.</text>
</comment>
<evidence type="ECO:0000256" key="1">
    <source>
        <dbReference type="ARBA" id="ARBA00012107"/>
    </source>
</evidence>
<dbReference type="GeneID" id="106663064"/>
<dbReference type="InterPro" id="IPR050861">
    <property type="entry name" value="Dihydroxyacetone_Kinase"/>
</dbReference>
<evidence type="ECO:0000256" key="8">
    <source>
        <dbReference type="ARBA" id="ARBA00022840"/>
    </source>
</evidence>
<feature type="compositionally biased region" description="Acidic residues" evidence="16">
    <location>
        <begin position="112"/>
        <end position="121"/>
    </location>
</feature>
<dbReference type="GO" id="GO:0004371">
    <property type="term" value="F:glycerone kinase activity"/>
    <property type="evidence" value="ECO:0007669"/>
    <property type="project" value="UniProtKB-EC"/>
</dbReference>
<evidence type="ECO:0000256" key="4">
    <source>
        <dbReference type="ARBA" id="ARBA00018932"/>
    </source>
</evidence>
<keyword evidence="9" id="KW-0170">Cobalt</keyword>
<dbReference type="EC" id="2.7.1.29" evidence="1"/>
<dbReference type="AlphaFoldDB" id="A0A8I6TC82"/>
<dbReference type="SMART" id="SM01120">
    <property type="entry name" value="Dak2"/>
    <property type="match status" value="1"/>
</dbReference>
<dbReference type="PROSITE" id="PS51480">
    <property type="entry name" value="DHAL"/>
    <property type="match status" value="1"/>
</dbReference>
<evidence type="ECO:0000259" key="17">
    <source>
        <dbReference type="PROSITE" id="PS51480"/>
    </source>
</evidence>
<feature type="region of interest" description="Disordered" evidence="16">
    <location>
        <begin position="1"/>
        <end position="136"/>
    </location>
</feature>
<dbReference type="KEGG" id="clec:106663064"/>
<evidence type="ECO:0000256" key="5">
    <source>
        <dbReference type="ARBA" id="ARBA00022679"/>
    </source>
</evidence>
<dbReference type="Gene3D" id="1.25.40.340">
    <property type="match status" value="1"/>
</dbReference>
<dbReference type="Pfam" id="PF02733">
    <property type="entry name" value="Dak1"/>
    <property type="match status" value="1"/>
</dbReference>
<dbReference type="PANTHER" id="PTHR28629:SF4">
    <property type="entry name" value="TRIOKINASE_FMN CYCLASE"/>
    <property type="match status" value="1"/>
</dbReference>
<dbReference type="Gene3D" id="3.30.1180.20">
    <property type="entry name" value="Dihydroxyacetone kinase, domain 2"/>
    <property type="match status" value="1"/>
</dbReference>
<dbReference type="Proteomes" id="UP000494040">
    <property type="component" value="Unassembled WGS sequence"/>
</dbReference>
<comment type="catalytic activity">
    <reaction evidence="14">
        <text>FAD = riboflavin cyclic-4',5'-phosphate + AMP + H(+)</text>
        <dbReference type="Rhea" id="RHEA:13729"/>
        <dbReference type="ChEBI" id="CHEBI:15378"/>
        <dbReference type="ChEBI" id="CHEBI:57692"/>
        <dbReference type="ChEBI" id="CHEBI:76202"/>
        <dbReference type="ChEBI" id="CHEBI:456215"/>
        <dbReference type="EC" id="4.6.1.15"/>
    </reaction>
</comment>
<dbReference type="EC" id="2.7.1.28" evidence="2"/>
<dbReference type="EnsemblMetazoa" id="XM_014387603.2">
    <property type="protein sequence ID" value="XP_014243089.1"/>
    <property type="gene ID" value="LOC106663064"/>
</dbReference>
<evidence type="ECO:0000256" key="6">
    <source>
        <dbReference type="ARBA" id="ARBA00022741"/>
    </source>
</evidence>
<evidence type="ECO:0000256" key="3">
    <source>
        <dbReference type="ARBA" id="ARBA00012578"/>
    </source>
</evidence>
<feature type="compositionally biased region" description="Acidic residues" evidence="16">
    <location>
        <begin position="1"/>
        <end position="10"/>
    </location>
</feature>
<dbReference type="Pfam" id="PF02734">
    <property type="entry name" value="Dak2"/>
    <property type="match status" value="1"/>
</dbReference>
<dbReference type="GO" id="GO:0034012">
    <property type="term" value="F:FAD-AMP lyase (cyclizing) activity"/>
    <property type="evidence" value="ECO:0007669"/>
    <property type="project" value="UniProtKB-EC"/>
</dbReference>
<evidence type="ECO:0000256" key="9">
    <source>
        <dbReference type="ARBA" id="ARBA00023285"/>
    </source>
</evidence>
<dbReference type="GO" id="GO:0050354">
    <property type="term" value="F:triokinase activity"/>
    <property type="evidence" value="ECO:0007669"/>
    <property type="project" value="UniProtKB-EC"/>
</dbReference>
<dbReference type="GO" id="GO:0019563">
    <property type="term" value="P:glycerol catabolic process"/>
    <property type="evidence" value="ECO:0007669"/>
    <property type="project" value="TreeGrafter"/>
</dbReference>
<feature type="domain" description="DhaK" evidence="18">
    <location>
        <begin position="247"/>
        <end position="560"/>
    </location>
</feature>
<feature type="compositionally biased region" description="Acidic residues" evidence="16">
    <location>
        <begin position="21"/>
        <end position="37"/>
    </location>
</feature>
<dbReference type="InterPro" id="IPR004007">
    <property type="entry name" value="DhaL_dom"/>
</dbReference>
<evidence type="ECO:0000256" key="15">
    <source>
        <dbReference type="ARBA" id="ARBA00048898"/>
    </source>
</evidence>
<organism evidence="19 20">
    <name type="scientific">Cimex lectularius</name>
    <name type="common">Bed bug</name>
    <name type="synonym">Acanthia lectularia</name>
    <dbReference type="NCBI Taxonomy" id="79782"/>
    <lineage>
        <taxon>Eukaryota</taxon>
        <taxon>Metazoa</taxon>
        <taxon>Ecdysozoa</taxon>
        <taxon>Arthropoda</taxon>
        <taxon>Hexapoda</taxon>
        <taxon>Insecta</taxon>
        <taxon>Pterygota</taxon>
        <taxon>Neoptera</taxon>
        <taxon>Paraneoptera</taxon>
        <taxon>Hemiptera</taxon>
        <taxon>Heteroptera</taxon>
        <taxon>Panheteroptera</taxon>
        <taxon>Cimicomorpha</taxon>
        <taxon>Cimicidae</taxon>
        <taxon>Cimex</taxon>
    </lineage>
</organism>
<dbReference type="OMA" id="MATISCH"/>
<dbReference type="InterPro" id="IPR036117">
    <property type="entry name" value="DhaL_dom_sf"/>
</dbReference>
<proteinExistence type="predicted"/>
<comment type="catalytic activity">
    <reaction evidence="13">
        <text>D-glyceraldehyde + ATP = D-glyceraldehyde 3-phosphate + ADP + H(+)</text>
        <dbReference type="Rhea" id="RHEA:13941"/>
        <dbReference type="ChEBI" id="CHEBI:15378"/>
        <dbReference type="ChEBI" id="CHEBI:17378"/>
        <dbReference type="ChEBI" id="CHEBI:30616"/>
        <dbReference type="ChEBI" id="CHEBI:59776"/>
        <dbReference type="ChEBI" id="CHEBI:456216"/>
        <dbReference type="EC" id="2.7.1.28"/>
    </reaction>
</comment>
<feature type="compositionally biased region" description="Basic and acidic residues" evidence="16">
    <location>
        <begin position="39"/>
        <end position="50"/>
    </location>
</feature>
<feature type="domain" description="DhaL" evidence="17">
    <location>
        <begin position="595"/>
        <end position="793"/>
    </location>
</feature>
<evidence type="ECO:0000256" key="11">
    <source>
        <dbReference type="ARBA" id="ARBA00045490"/>
    </source>
</evidence>
<comment type="function">
    <text evidence="11">Catalyzes both the phosphorylation of dihydroxyacetone and of glyceraldehyde, and the splitting of ribonucleoside diphosphate-X compounds among which FAD is the best substrate. Represses IFIH1-mediated cellular antiviral response.</text>
</comment>
<dbReference type="RefSeq" id="XP_014243089.1">
    <property type="nucleotide sequence ID" value="XM_014387603.2"/>
</dbReference>
<evidence type="ECO:0000256" key="2">
    <source>
        <dbReference type="ARBA" id="ARBA00012110"/>
    </source>
</evidence>
<dbReference type="EC" id="4.6.1.15" evidence="3"/>
<protein>
    <recommendedName>
        <fullName evidence="4">Triokinase/FMN cyclase</fullName>
        <ecNumber evidence="2">2.7.1.28</ecNumber>
        <ecNumber evidence="1">2.7.1.29</ecNumber>
        <ecNumber evidence="3">4.6.1.15</ecNumber>
    </recommendedName>
    <alternativeName>
        <fullName evidence="10">Bifunctional ATP-dependent dihydroxyacetone kinase/FAD-AMP lyase (cyclizing)</fullName>
    </alternativeName>
</protein>
<feature type="compositionally biased region" description="Basic and acidic residues" evidence="16">
    <location>
        <begin position="98"/>
        <end position="111"/>
    </location>
</feature>
<evidence type="ECO:0000313" key="19">
    <source>
        <dbReference type="EnsemblMetazoa" id="XP_014243089.1"/>
    </source>
</evidence>
<dbReference type="GO" id="GO:0005829">
    <property type="term" value="C:cytosol"/>
    <property type="evidence" value="ECO:0007669"/>
    <property type="project" value="TreeGrafter"/>
</dbReference>
<dbReference type="OrthoDB" id="5599713at2759"/>
<sequence length="796" mass="88511">MSETGNEEQTEYGMSDSSEFLSEDELPEVDEPSEAELAEMLKHELSKPDELDAPSSEYFAPSAIESEDEAGPIVLEEASSSEDEAKPPDVRSPSQTSVEKKVEEVQEKEEVQMEEEPEEVYEQPSVKSEITAESAGSIRSKSIDVIPDEPRSRIASAEIGRIYPSQVEEEEVYIDEYDVNKPSGDQKLDKFISSLTEVDVSSLKVIRPESEESYRSEMPKSLHQLFSTEKPPDEDDEFAWPNYMLTDRDQIYENLITKTICNSKIMVIEGEHILMRRDHMEMGSKVRILGGGMAGLDPLFGGYVGKGMLTAAVIGDRYEAPKVSAIDKAIEEMTIDNNNGILIIVQNSYENRVAFGLAMQRARQRGILIDMITVSDDCFEDKRPGGAGRPGLTGILLVLKIAGAMSEKGKQIKEIFITCRTILMATISCHILPDQVRIGTSTNADEGARIAIRDVQLKDIITWMIQYATHPCRYFSLPLSPLNKIVLLVNSYTQDSMFLYSATAEIIRQVNKLDVDIERVFAGNYITSSRGERGFTITIFKVHNDELLEWIDAPVDVEAWHGKECGQVPSIMKSITMISKPIEPFGPSFPPDIETKLPHILNYVCRAILAVETLLNTYDLNRYVGSAIARGASALGQINKTNKVDCRSAYSFLKQISVTLEENMNGAIGALYGLVFQGAAEAFLCFSRFVDMEPWMWGMALEGGVKNLICFGKLKEGDCTLLDALVPPLRKYNKLVSSESEVVLDGVPLMIELLNEAKLGMNSTRKMRSQNHIPGEPEVGAYTVTIVFSAILEAIR</sequence>
<keyword evidence="6" id="KW-0547">Nucleotide-binding</keyword>
<dbReference type="PROSITE" id="PS51481">
    <property type="entry name" value="DHAK"/>
    <property type="match status" value="1"/>
</dbReference>
<keyword evidence="5" id="KW-0808">Transferase</keyword>
<evidence type="ECO:0000313" key="20">
    <source>
        <dbReference type="Proteomes" id="UP000494040"/>
    </source>
</evidence>
<comment type="catalytic activity">
    <reaction evidence="15">
        <text>dihydroxyacetone + ATP = dihydroxyacetone phosphate + ADP + H(+)</text>
        <dbReference type="Rhea" id="RHEA:15773"/>
        <dbReference type="ChEBI" id="CHEBI:15378"/>
        <dbReference type="ChEBI" id="CHEBI:16016"/>
        <dbReference type="ChEBI" id="CHEBI:30616"/>
        <dbReference type="ChEBI" id="CHEBI:57642"/>
        <dbReference type="ChEBI" id="CHEBI:456216"/>
        <dbReference type="EC" id="2.7.1.29"/>
    </reaction>
</comment>
<keyword evidence="8" id="KW-0067">ATP-binding</keyword>
<dbReference type="SUPFAM" id="SSF101473">
    <property type="entry name" value="DhaL-like"/>
    <property type="match status" value="1"/>
</dbReference>
<name>A0A8I6TC82_CIMLE</name>
<reference evidence="19" key="1">
    <citation type="submission" date="2022-01" db="UniProtKB">
        <authorList>
            <consortium name="EnsemblMetazoa"/>
        </authorList>
    </citation>
    <scope>IDENTIFICATION</scope>
</reference>
<keyword evidence="7" id="KW-0418">Kinase</keyword>
<dbReference type="PANTHER" id="PTHR28629">
    <property type="entry name" value="TRIOKINASE/FMN CYCLASE"/>
    <property type="match status" value="1"/>
</dbReference>
<keyword evidence="20" id="KW-1185">Reference proteome</keyword>
<accession>A0A8I6TC82</accession>
<evidence type="ECO:0000259" key="18">
    <source>
        <dbReference type="PROSITE" id="PS51481"/>
    </source>
</evidence>
<evidence type="ECO:0000256" key="12">
    <source>
        <dbReference type="ARBA" id="ARBA00046681"/>
    </source>
</evidence>
<dbReference type="Gene3D" id="3.40.50.10440">
    <property type="entry name" value="Dihydroxyacetone kinase, domain 1"/>
    <property type="match status" value="1"/>
</dbReference>
<evidence type="ECO:0000256" key="7">
    <source>
        <dbReference type="ARBA" id="ARBA00022777"/>
    </source>
</evidence>
<evidence type="ECO:0000256" key="16">
    <source>
        <dbReference type="SAM" id="MobiDB-lite"/>
    </source>
</evidence>
<evidence type="ECO:0000256" key="13">
    <source>
        <dbReference type="ARBA" id="ARBA00047974"/>
    </source>
</evidence>
<dbReference type="GO" id="GO:0005524">
    <property type="term" value="F:ATP binding"/>
    <property type="evidence" value="ECO:0007669"/>
    <property type="project" value="UniProtKB-KW"/>
</dbReference>
<dbReference type="SUPFAM" id="SSF82549">
    <property type="entry name" value="DAK1/DegV-like"/>
    <property type="match status" value="1"/>
</dbReference>
<evidence type="ECO:0000256" key="10">
    <source>
        <dbReference type="ARBA" id="ARBA00032426"/>
    </source>
</evidence>